<dbReference type="AlphaFoldDB" id="A0A7S4QE27"/>
<reference evidence="1" key="1">
    <citation type="submission" date="2021-01" db="EMBL/GenBank/DDBJ databases">
        <authorList>
            <person name="Corre E."/>
            <person name="Pelletier E."/>
            <person name="Niang G."/>
            <person name="Scheremetjew M."/>
            <person name="Finn R."/>
            <person name="Kale V."/>
            <person name="Holt S."/>
            <person name="Cochrane G."/>
            <person name="Meng A."/>
            <person name="Brown T."/>
            <person name="Cohen L."/>
        </authorList>
    </citation>
    <scope>NUCLEOTIDE SEQUENCE</scope>
    <source>
        <strain evidence="1">CCMP3105</strain>
    </source>
</reference>
<sequence>MLREQCGPSPWSTPRQRTWVTRFRLSVDSYIFQEYWNANQQEFTTRASWSAIAFSGVMRPQDTKGYCFPGAPGSLANLEGLTRAECKSRCVALERCRFASYSEEDFRVAKQDGSHCMLFDCCEARDTLLQDIWWTYEKVDVPTLAAVAFTEQCQHFKDQHGDDRTAVAAVHRLPGGPVEFEFDVGEDVHCAGGPRLLSAAVPRGMPRPPGLGTAEPALALAATPRLAASEEAALMFP</sequence>
<dbReference type="EMBL" id="HBNR01026655">
    <property type="protein sequence ID" value="CAE4579031.1"/>
    <property type="molecule type" value="Transcribed_RNA"/>
</dbReference>
<gene>
    <name evidence="1" type="ORF">AMON00008_LOCUS18032</name>
</gene>
<accession>A0A7S4QE27</accession>
<name>A0A7S4QE27_9DINO</name>
<organism evidence="1">
    <name type="scientific">Alexandrium monilatum</name>
    <dbReference type="NCBI Taxonomy" id="311494"/>
    <lineage>
        <taxon>Eukaryota</taxon>
        <taxon>Sar</taxon>
        <taxon>Alveolata</taxon>
        <taxon>Dinophyceae</taxon>
        <taxon>Gonyaulacales</taxon>
        <taxon>Pyrocystaceae</taxon>
        <taxon>Alexandrium</taxon>
    </lineage>
</organism>
<proteinExistence type="predicted"/>
<protein>
    <submittedName>
        <fullName evidence="1">Uncharacterized protein</fullName>
    </submittedName>
</protein>
<evidence type="ECO:0000313" key="1">
    <source>
        <dbReference type="EMBL" id="CAE4579031.1"/>
    </source>
</evidence>